<dbReference type="Proteomes" id="UP000626795">
    <property type="component" value="Unassembled WGS sequence"/>
</dbReference>
<dbReference type="AlphaFoldDB" id="A0A9X9SN20"/>
<organism evidence="1 2">
    <name type="scientific">Neisseria subflava</name>
    <dbReference type="NCBI Taxonomy" id="28449"/>
    <lineage>
        <taxon>Bacteria</taxon>
        <taxon>Pseudomonadati</taxon>
        <taxon>Pseudomonadota</taxon>
        <taxon>Betaproteobacteria</taxon>
        <taxon>Neisseriales</taxon>
        <taxon>Neisseriaceae</taxon>
        <taxon>Neisseria</taxon>
    </lineage>
</organism>
<evidence type="ECO:0000313" key="1">
    <source>
        <dbReference type="EMBL" id="VTY07920.1"/>
    </source>
</evidence>
<protein>
    <submittedName>
        <fullName evidence="1">Uncharacterized protein</fullName>
    </submittedName>
</protein>
<sequence length="121" mass="14036">MRAVVVFVDTLDHIRDKTRPARQFFQIFLLFLRQILAFFQSVKSTFHLAVHQVLRTAVHPRARKRLILPRHLNQIVFPPSLDDAAPLRVARDTRFMPDTQSGRNTRDFMVYRLAGLAAAVI</sequence>
<comment type="caution">
    <text evidence="1">The sequence shown here is derived from an EMBL/GenBank/DDBJ whole genome shotgun (WGS) entry which is preliminary data.</text>
</comment>
<name>A0A9X9SN20_NEISU</name>
<dbReference type="EMBL" id="CABFLZ010000034">
    <property type="protein sequence ID" value="VTY07920.1"/>
    <property type="molecule type" value="Genomic_DNA"/>
</dbReference>
<evidence type="ECO:0000313" key="2">
    <source>
        <dbReference type="Proteomes" id="UP000626795"/>
    </source>
</evidence>
<accession>A0A9X9SN20</accession>
<reference evidence="1" key="1">
    <citation type="submission" date="2019-05" db="EMBL/GenBank/DDBJ databases">
        <authorList>
            <person name="Hibberd M."/>
        </authorList>
    </citation>
    <scope>NUCLEOTIDE SEQUENCE</scope>
    <source>
        <strain evidence="1">Neisseria_subflava_BgEED23</strain>
    </source>
</reference>
<keyword evidence="2" id="KW-1185">Reference proteome</keyword>
<proteinExistence type="predicted"/>
<gene>
    <name evidence="1" type="ORF">ONOEEDHL_02204</name>
</gene>